<feature type="transmembrane region" description="Helical" evidence="1">
    <location>
        <begin position="184"/>
        <end position="204"/>
    </location>
</feature>
<dbReference type="AlphaFoldDB" id="A0AAU7TCT9"/>
<feature type="transmembrane region" description="Helical" evidence="1">
    <location>
        <begin position="101"/>
        <end position="120"/>
    </location>
</feature>
<protein>
    <submittedName>
        <fullName evidence="2">Uncharacterized protein</fullName>
    </submittedName>
</protein>
<proteinExistence type="predicted"/>
<dbReference type="EMBL" id="CP158165">
    <property type="protein sequence ID" value="XBV24474.1"/>
    <property type="molecule type" value="Genomic_DNA"/>
</dbReference>
<sequence length="208" mass="22227">MTAPLDLRRAPARPAVGNLFRVTAGVSLLSIPLLWVAHLLVPARAIPCQDHPCPPSLDVIRDPEPIDAVLAAVGVELVVILGYLVLAAARRTLDLRTGLRWLPVAVVIVVLAVGSFGWLLEAGAGRSYDASELTFLILLGAWVLMPLILYVVHRADPRAVVPVIIGLAPTALGNALLINNDPLVVPMALPAIMLVVGVITVLVMRRRR</sequence>
<keyword evidence="1" id="KW-1133">Transmembrane helix</keyword>
<evidence type="ECO:0000313" key="2">
    <source>
        <dbReference type="EMBL" id="XBV24474.1"/>
    </source>
</evidence>
<gene>
    <name evidence="2" type="ORF">ABN611_38685</name>
</gene>
<keyword evidence="1" id="KW-0472">Membrane</keyword>
<evidence type="ECO:0000256" key="1">
    <source>
        <dbReference type="SAM" id="Phobius"/>
    </source>
</evidence>
<reference evidence="2" key="1">
    <citation type="submission" date="2024-06" db="EMBL/GenBank/DDBJ databases">
        <title>Kribbella sp. strain HUAS MG21 genome sequences.</title>
        <authorList>
            <person name="Mo P."/>
        </authorList>
    </citation>
    <scope>NUCLEOTIDE SEQUENCE</scope>
    <source>
        <strain evidence="2">HUAS MG21</strain>
    </source>
</reference>
<keyword evidence="1" id="KW-0812">Transmembrane</keyword>
<dbReference type="RefSeq" id="WP_350277296.1">
    <property type="nucleotide sequence ID" value="NZ_CP158165.1"/>
</dbReference>
<organism evidence="2">
    <name type="scientific">Kribbella sp. HUAS MG21</name>
    <dbReference type="NCBI Taxonomy" id="3160966"/>
    <lineage>
        <taxon>Bacteria</taxon>
        <taxon>Bacillati</taxon>
        <taxon>Actinomycetota</taxon>
        <taxon>Actinomycetes</taxon>
        <taxon>Propionibacteriales</taxon>
        <taxon>Kribbellaceae</taxon>
        <taxon>Kribbella</taxon>
    </lineage>
</organism>
<name>A0AAU7TCT9_9ACTN</name>
<feature type="transmembrane region" description="Helical" evidence="1">
    <location>
        <begin position="132"/>
        <end position="152"/>
    </location>
</feature>
<feature type="transmembrane region" description="Helical" evidence="1">
    <location>
        <begin position="69"/>
        <end position="89"/>
    </location>
</feature>
<accession>A0AAU7TCT9</accession>
<feature type="transmembrane region" description="Helical" evidence="1">
    <location>
        <begin position="159"/>
        <end position="178"/>
    </location>
</feature>